<dbReference type="GO" id="GO:0005886">
    <property type="term" value="C:plasma membrane"/>
    <property type="evidence" value="ECO:0007669"/>
    <property type="project" value="UniProtKB-SubCell"/>
</dbReference>
<organism evidence="9 10">
    <name type="scientific">Mesobacillus subterraneus</name>
    <dbReference type="NCBI Taxonomy" id="285983"/>
    <lineage>
        <taxon>Bacteria</taxon>
        <taxon>Bacillati</taxon>
        <taxon>Bacillota</taxon>
        <taxon>Bacilli</taxon>
        <taxon>Bacillales</taxon>
        <taxon>Bacillaceae</taxon>
        <taxon>Mesobacillus</taxon>
    </lineage>
</organism>
<dbReference type="InterPro" id="IPR000515">
    <property type="entry name" value="MetI-like"/>
</dbReference>
<keyword evidence="5 7" id="KW-1133">Transmembrane helix</keyword>
<evidence type="ECO:0000313" key="9">
    <source>
        <dbReference type="EMBL" id="KIY23459.1"/>
    </source>
</evidence>
<comment type="caution">
    <text evidence="9">The sequence shown here is derived from an EMBL/GenBank/DDBJ whole genome shotgun (WGS) entry which is preliminary data.</text>
</comment>
<evidence type="ECO:0000256" key="1">
    <source>
        <dbReference type="ARBA" id="ARBA00004651"/>
    </source>
</evidence>
<dbReference type="Gene3D" id="1.10.3720.10">
    <property type="entry name" value="MetI-like"/>
    <property type="match status" value="1"/>
</dbReference>
<comment type="subcellular location">
    <subcellularLocation>
        <location evidence="1 7">Cell membrane</location>
        <topology evidence="1 7">Multi-pass membrane protein</topology>
    </subcellularLocation>
</comment>
<reference evidence="9 10" key="1">
    <citation type="submission" date="2015-01" db="EMBL/GenBank/DDBJ databases">
        <title>Draft genome sequences of the supercritical CO2 tolerant bacteria Bacillus subterraneus MITOT1 and Bacillus cereus MIT0214.</title>
        <authorList>
            <person name="Peet K.C."/>
            <person name="Thompson J.R."/>
        </authorList>
    </citation>
    <scope>NUCLEOTIDE SEQUENCE [LARGE SCALE GENOMIC DNA]</scope>
    <source>
        <strain evidence="9 10">MITOT1</strain>
    </source>
</reference>
<dbReference type="Proteomes" id="UP000032512">
    <property type="component" value="Unassembled WGS sequence"/>
</dbReference>
<dbReference type="PANTHER" id="PTHR43744:SF8">
    <property type="entry name" value="SN-GLYCEROL-3-PHOSPHATE TRANSPORT SYSTEM PERMEASE PROTEIN UGPE"/>
    <property type="match status" value="1"/>
</dbReference>
<evidence type="ECO:0000256" key="4">
    <source>
        <dbReference type="ARBA" id="ARBA00022692"/>
    </source>
</evidence>
<evidence type="ECO:0000313" key="10">
    <source>
        <dbReference type="Proteomes" id="UP000032512"/>
    </source>
</evidence>
<feature type="transmembrane region" description="Helical" evidence="7">
    <location>
        <begin position="106"/>
        <end position="130"/>
    </location>
</feature>
<sequence length="279" mass="31675">MVRNQRIISSTFLYLLSIIALVAFIFPFVLLIINSFKSNGEILTSPFALPEKLDFSQFIEVYNLMNFGVTFTNSFIVTTLSTFFIVFFSAMAAYHLVRRPSKFNKFFFTVLVASMVIPFQSLMIPLIYIYGAKLQLIDAIPIPLLIIFYLGFGSALSVFMFHGFIKAIPIEVEEAAKIDGCSTLQTFFLIVFPMLKPIAVTISILNVLWIWNDYLLPSLVLNHPDVYTMPVQMKVFNGTYMNNWELLIPAILLTVIPILVMYIIGQRSIINGVMQGSIK</sequence>
<keyword evidence="6 7" id="KW-0472">Membrane</keyword>
<dbReference type="AlphaFoldDB" id="A0A0D6ZCC1"/>
<accession>A0A0D6ZCC1</accession>
<keyword evidence="2 7" id="KW-0813">Transport</keyword>
<feature type="transmembrane region" description="Helical" evidence="7">
    <location>
        <begin position="12"/>
        <end position="33"/>
    </location>
</feature>
<evidence type="ECO:0000259" key="8">
    <source>
        <dbReference type="PROSITE" id="PS50928"/>
    </source>
</evidence>
<comment type="similarity">
    <text evidence="7">Belongs to the binding-protein-dependent transport system permease family.</text>
</comment>
<keyword evidence="10" id="KW-1185">Reference proteome</keyword>
<evidence type="ECO:0000256" key="7">
    <source>
        <dbReference type="RuleBase" id="RU363032"/>
    </source>
</evidence>
<feature type="domain" description="ABC transmembrane type-1" evidence="8">
    <location>
        <begin position="71"/>
        <end position="265"/>
    </location>
</feature>
<protein>
    <submittedName>
        <fullName evidence="9">Sugar ABC transporter permease</fullName>
    </submittedName>
</protein>
<feature type="transmembrane region" description="Helical" evidence="7">
    <location>
        <begin position="142"/>
        <end position="165"/>
    </location>
</feature>
<feature type="transmembrane region" description="Helical" evidence="7">
    <location>
        <begin position="186"/>
        <end position="211"/>
    </location>
</feature>
<dbReference type="InterPro" id="IPR035906">
    <property type="entry name" value="MetI-like_sf"/>
</dbReference>
<feature type="transmembrane region" description="Helical" evidence="7">
    <location>
        <begin position="246"/>
        <end position="265"/>
    </location>
</feature>
<keyword evidence="4 7" id="KW-0812">Transmembrane</keyword>
<dbReference type="GO" id="GO:0055085">
    <property type="term" value="P:transmembrane transport"/>
    <property type="evidence" value="ECO:0007669"/>
    <property type="project" value="InterPro"/>
</dbReference>
<feature type="transmembrane region" description="Helical" evidence="7">
    <location>
        <begin position="74"/>
        <end position="94"/>
    </location>
</feature>
<evidence type="ECO:0000256" key="2">
    <source>
        <dbReference type="ARBA" id="ARBA00022448"/>
    </source>
</evidence>
<name>A0A0D6ZCC1_9BACI</name>
<dbReference type="SUPFAM" id="SSF161098">
    <property type="entry name" value="MetI-like"/>
    <property type="match status" value="1"/>
</dbReference>
<dbReference type="Pfam" id="PF00528">
    <property type="entry name" value="BPD_transp_1"/>
    <property type="match status" value="1"/>
</dbReference>
<keyword evidence="3" id="KW-1003">Cell membrane</keyword>
<evidence type="ECO:0000256" key="5">
    <source>
        <dbReference type="ARBA" id="ARBA00022989"/>
    </source>
</evidence>
<dbReference type="PROSITE" id="PS50928">
    <property type="entry name" value="ABC_TM1"/>
    <property type="match status" value="1"/>
</dbReference>
<evidence type="ECO:0000256" key="3">
    <source>
        <dbReference type="ARBA" id="ARBA00022475"/>
    </source>
</evidence>
<dbReference type="CDD" id="cd06261">
    <property type="entry name" value="TM_PBP2"/>
    <property type="match status" value="1"/>
</dbReference>
<dbReference type="PANTHER" id="PTHR43744">
    <property type="entry name" value="ABC TRANSPORTER PERMEASE PROTEIN MG189-RELATED-RELATED"/>
    <property type="match status" value="1"/>
</dbReference>
<dbReference type="PATRIC" id="fig|285983.3.peg.2295"/>
<evidence type="ECO:0000256" key="6">
    <source>
        <dbReference type="ARBA" id="ARBA00023136"/>
    </source>
</evidence>
<dbReference type="EMBL" id="JXIQ01000017">
    <property type="protein sequence ID" value="KIY23459.1"/>
    <property type="molecule type" value="Genomic_DNA"/>
</dbReference>
<gene>
    <name evidence="9" type="ORF">UB32_02775</name>
</gene>
<proteinExistence type="inferred from homology"/>